<dbReference type="AlphaFoldDB" id="A0A367KNP0"/>
<name>A0A367KNP0_RHIST</name>
<accession>A0A367KNP0</accession>
<dbReference type="OrthoDB" id="5576441at2759"/>
<reference evidence="1 2" key="1">
    <citation type="journal article" date="2018" name="G3 (Bethesda)">
        <title>Phylogenetic and Phylogenomic Definition of Rhizopus Species.</title>
        <authorList>
            <person name="Gryganskyi A.P."/>
            <person name="Golan J."/>
            <person name="Dolatabadi S."/>
            <person name="Mondo S."/>
            <person name="Robb S."/>
            <person name="Idnurm A."/>
            <person name="Muszewska A."/>
            <person name="Steczkiewicz K."/>
            <person name="Masonjones S."/>
            <person name="Liao H.L."/>
            <person name="Gajdeczka M.T."/>
            <person name="Anike F."/>
            <person name="Vuek A."/>
            <person name="Anishchenko I.M."/>
            <person name="Voigt K."/>
            <person name="de Hoog G.S."/>
            <person name="Smith M.E."/>
            <person name="Heitman J."/>
            <person name="Vilgalys R."/>
            <person name="Stajich J.E."/>
        </authorList>
    </citation>
    <scope>NUCLEOTIDE SEQUENCE [LARGE SCALE GENOMIC DNA]</scope>
    <source>
        <strain evidence="1 2">LSU 92-RS-03</strain>
    </source>
</reference>
<evidence type="ECO:0000313" key="1">
    <source>
        <dbReference type="EMBL" id="RCI03846.1"/>
    </source>
</evidence>
<gene>
    <name evidence="1" type="ORF">CU098_004148</name>
</gene>
<sequence>MKRNQRSDPQRNTKKTRVSKETCPLCIGQCVEPDLSPRLYFGLAWIMSTPTHYRLIEHEPTHVVYLADRLISLTTDPHLLSSTIAQLQDLVKTKDITTLASKLSQNKHIHVPQELDFISNFLQEIKSSTTFDLISSLSDLEFLLMTDIRFVRLLALLGTLPKDI</sequence>
<protein>
    <submittedName>
        <fullName evidence="1">Uncharacterized protein</fullName>
    </submittedName>
</protein>
<proteinExistence type="predicted"/>
<feature type="non-terminal residue" evidence="1">
    <location>
        <position position="164"/>
    </location>
</feature>
<dbReference type="EMBL" id="PJQM01000875">
    <property type="protein sequence ID" value="RCI03846.1"/>
    <property type="molecule type" value="Genomic_DNA"/>
</dbReference>
<keyword evidence="2" id="KW-1185">Reference proteome</keyword>
<comment type="caution">
    <text evidence="1">The sequence shown here is derived from an EMBL/GenBank/DDBJ whole genome shotgun (WGS) entry which is preliminary data.</text>
</comment>
<dbReference type="Proteomes" id="UP000253551">
    <property type="component" value="Unassembled WGS sequence"/>
</dbReference>
<evidence type="ECO:0000313" key="2">
    <source>
        <dbReference type="Proteomes" id="UP000253551"/>
    </source>
</evidence>
<organism evidence="1 2">
    <name type="scientific">Rhizopus stolonifer</name>
    <name type="common">Rhizopus nigricans</name>
    <dbReference type="NCBI Taxonomy" id="4846"/>
    <lineage>
        <taxon>Eukaryota</taxon>
        <taxon>Fungi</taxon>
        <taxon>Fungi incertae sedis</taxon>
        <taxon>Mucoromycota</taxon>
        <taxon>Mucoromycotina</taxon>
        <taxon>Mucoromycetes</taxon>
        <taxon>Mucorales</taxon>
        <taxon>Mucorineae</taxon>
        <taxon>Rhizopodaceae</taxon>
        <taxon>Rhizopus</taxon>
    </lineage>
</organism>